<proteinExistence type="predicted"/>
<dbReference type="AlphaFoldDB" id="A0A0U9H3A3"/>
<reference evidence="2" key="1">
    <citation type="submission" date="2015-07" db="EMBL/GenBank/DDBJ databases">
        <title>Draft Genome Sequence of Oceanobacillus picturae Heshi-B3 that Was Isolated from Fermented Rice Bran with Aging Salted Mackerel, Which Was Named Heshiko as Traditional Fermented Seafood in Japan.</title>
        <authorList>
            <person name="Akuzawa S."/>
            <person name="Nakagawa J."/>
            <person name="Kanekatsu T."/>
            <person name="Kanesaki Y."/>
            <person name="Suzuki T."/>
        </authorList>
    </citation>
    <scope>NUCLEOTIDE SEQUENCE [LARGE SCALE GENOMIC DNA]</scope>
    <source>
        <strain evidence="2">Heshi-B3</strain>
    </source>
</reference>
<reference evidence="1 2" key="2">
    <citation type="journal article" date="2016" name="Genome Announc.">
        <title>Draft Genome Sequence of Oceanobacillus picturae Heshi-B3, Isolated from Fermented Rice Bran in a Traditional Japanese Seafood Dish.</title>
        <authorList>
            <person name="Akuzawa S."/>
            <person name="Nagaoka J."/>
            <person name="Kanekatsu M."/>
            <person name="Kanesaki Y."/>
            <person name="Suzuki T."/>
        </authorList>
    </citation>
    <scope>NUCLEOTIDE SEQUENCE [LARGE SCALE GENOMIC DNA]</scope>
    <source>
        <strain evidence="1 2">Heshi-B3</strain>
    </source>
</reference>
<dbReference type="EMBL" id="BBXV01000011">
    <property type="protein sequence ID" value="GAQ16943.1"/>
    <property type="molecule type" value="Genomic_DNA"/>
</dbReference>
<comment type="caution">
    <text evidence="1">The sequence shown here is derived from an EMBL/GenBank/DDBJ whole genome shotgun (WGS) entry which is preliminary data.</text>
</comment>
<dbReference type="Proteomes" id="UP000052946">
    <property type="component" value="Unassembled WGS sequence"/>
</dbReference>
<evidence type="ECO:0000313" key="1">
    <source>
        <dbReference type="EMBL" id="GAQ16943.1"/>
    </source>
</evidence>
<evidence type="ECO:0000313" key="2">
    <source>
        <dbReference type="Proteomes" id="UP000052946"/>
    </source>
</evidence>
<accession>A0A0U9H3A3</accession>
<name>A0A0U9H3A3_9BACI</name>
<gene>
    <name evidence="1" type="ORF">OPHB3_0867</name>
</gene>
<dbReference type="RefSeq" id="WP_058949524.1">
    <property type="nucleotide sequence ID" value="NZ_BBXV01000011.1"/>
</dbReference>
<protein>
    <submittedName>
        <fullName evidence="1">Uncharacterized protein</fullName>
    </submittedName>
</protein>
<sequence>MRKVLIAEAYKMNTDYTGAKGLKVFQTLQDIQKEDVIYIPSRLLSEVKHRHNVFVYFELECFPFFQKAKELIGTNSKPKGVLRYRRITKKDHNEALLIEDVVSISLVLGKPKHVFIKRSKQKHPYHVIVTLDFGGGTMAHIEYTLADRERIELDWSGIEQIIEFNSEEMNPILIDDTLADGFSLRMEPEVAIRRSRPANQELFTLLDEYRELLRGGVHL</sequence>
<organism evidence="1 2">
    <name type="scientific">Oceanobacillus picturae</name>
    <dbReference type="NCBI Taxonomy" id="171693"/>
    <lineage>
        <taxon>Bacteria</taxon>
        <taxon>Bacillati</taxon>
        <taxon>Bacillota</taxon>
        <taxon>Bacilli</taxon>
        <taxon>Bacillales</taxon>
        <taxon>Bacillaceae</taxon>
        <taxon>Oceanobacillus</taxon>
    </lineage>
</organism>
<dbReference type="OrthoDB" id="2716410at2"/>